<dbReference type="Proteomes" id="UP000887229">
    <property type="component" value="Unassembled WGS sequence"/>
</dbReference>
<comment type="similarity">
    <text evidence="1 2">Belongs to the peptidase M67A family. CSN6 subfamily.</text>
</comment>
<dbReference type="InterPro" id="IPR037518">
    <property type="entry name" value="MPN"/>
</dbReference>
<dbReference type="InterPro" id="IPR000555">
    <property type="entry name" value="JAMM/MPN+_dom"/>
</dbReference>
<dbReference type="PROSITE" id="PS50249">
    <property type="entry name" value="MPN"/>
    <property type="match status" value="1"/>
</dbReference>
<dbReference type="Pfam" id="PF13012">
    <property type="entry name" value="MitMem_reg"/>
    <property type="match status" value="1"/>
</dbReference>
<feature type="region of interest" description="Disordered" evidence="3">
    <location>
        <begin position="219"/>
        <end position="266"/>
    </location>
</feature>
<comment type="caution">
    <text evidence="5">The sequence shown here is derived from an EMBL/GenBank/DDBJ whole genome shotgun (WGS) entry which is preliminary data.</text>
</comment>
<evidence type="ECO:0000256" key="2">
    <source>
        <dbReference type="RuleBase" id="RU367006"/>
    </source>
</evidence>
<feature type="compositionally biased region" description="Basic and acidic residues" evidence="3">
    <location>
        <begin position="172"/>
        <end position="181"/>
    </location>
</feature>
<dbReference type="PANTHER" id="PTHR10540">
    <property type="entry name" value="EUKARYOTIC TRANSLATION INITIATION FACTOR 3 SUBUNIT F-RELATED"/>
    <property type="match status" value="1"/>
</dbReference>
<dbReference type="AlphaFoldDB" id="A0A9P7ZJR9"/>
<feature type="region of interest" description="Disordered" evidence="3">
    <location>
        <begin position="388"/>
        <end position="411"/>
    </location>
</feature>
<dbReference type="InterPro" id="IPR024969">
    <property type="entry name" value="EIF3F/CSN6-like_C"/>
</dbReference>
<proteinExistence type="inferred from homology"/>
<feature type="compositionally biased region" description="Basic and acidic residues" evidence="3">
    <location>
        <begin position="252"/>
        <end position="264"/>
    </location>
</feature>
<keyword evidence="2" id="KW-0539">Nucleus</keyword>
<dbReference type="RefSeq" id="XP_046117313.1">
    <property type="nucleotide sequence ID" value="XM_046267043.1"/>
</dbReference>
<sequence>MTSHGAVPGQVTNPLVSQAGSSELQVVLHPLVLLTISDYISRHTLRGKTHPIVGGVLGQQNGREITIEHAFEVKMEEGNNMVAVGWFAKRLEQMKLVHKDRQLDLVGWFTLLPSSGPDESILPAHRFFLANYNESAILLAFHPDQVLNHSAGGKLPLTIYESNLEVEGSKPTNDEDKRMDDGESGLQLRFRELPYSVETEETEMIGMNYVASGSANAAAVTSKEKEPARSVESNGKGKRRLVESEEPETQAEEGKQAAEDTLSKEEEEMVAALTTKANAIKMLQSRIDLMTAYLERLPPAFKNGNSNPGDEDADMDSDNTVPSLTVLRQIQALVSRLDLIIPSDKEAFDKEILQETNDVQLVQLLNTIMQSTEKAREVGKTFGIVQQGKLRSHQQGHDPSAGMSSVMDMLT</sequence>
<feature type="region of interest" description="Disordered" evidence="3">
    <location>
        <begin position="166"/>
        <end position="185"/>
    </location>
</feature>
<keyword evidence="2" id="KW-0736">Signalosome</keyword>
<dbReference type="Gene3D" id="3.40.140.10">
    <property type="entry name" value="Cytidine Deaminase, domain 2"/>
    <property type="match status" value="1"/>
</dbReference>
<organism evidence="5 6">
    <name type="scientific">Emericellopsis atlantica</name>
    <dbReference type="NCBI Taxonomy" id="2614577"/>
    <lineage>
        <taxon>Eukaryota</taxon>
        <taxon>Fungi</taxon>
        <taxon>Dikarya</taxon>
        <taxon>Ascomycota</taxon>
        <taxon>Pezizomycotina</taxon>
        <taxon>Sordariomycetes</taxon>
        <taxon>Hypocreomycetidae</taxon>
        <taxon>Hypocreales</taxon>
        <taxon>Bionectriaceae</taxon>
        <taxon>Emericellopsis</taxon>
    </lineage>
</organism>
<evidence type="ECO:0000256" key="1">
    <source>
        <dbReference type="ARBA" id="ARBA00010893"/>
    </source>
</evidence>
<evidence type="ECO:0000313" key="6">
    <source>
        <dbReference type="Proteomes" id="UP000887229"/>
    </source>
</evidence>
<dbReference type="CDD" id="cd08063">
    <property type="entry name" value="MPN_CSN6"/>
    <property type="match status" value="1"/>
</dbReference>
<dbReference type="InterPro" id="IPR033859">
    <property type="entry name" value="MPN_CSN6"/>
</dbReference>
<evidence type="ECO:0000313" key="5">
    <source>
        <dbReference type="EMBL" id="KAG9253389.1"/>
    </source>
</evidence>
<dbReference type="GO" id="GO:0008237">
    <property type="term" value="F:metallopeptidase activity"/>
    <property type="evidence" value="ECO:0007669"/>
    <property type="project" value="InterPro"/>
</dbReference>
<gene>
    <name evidence="5" type="ORF">F5Z01DRAFT_751341</name>
</gene>
<name>A0A9P7ZJR9_9HYPO</name>
<dbReference type="GO" id="GO:0000338">
    <property type="term" value="P:protein deneddylation"/>
    <property type="evidence" value="ECO:0007669"/>
    <property type="project" value="InterPro"/>
</dbReference>
<dbReference type="GO" id="GO:0005737">
    <property type="term" value="C:cytoplasm"/>
    <property type="evidence" value="ECO:0007669"/>
    <property type="project" value="UniProtKB-SubCell"/>
</dbReference>
<comment type="subcellular location">
    <subcellularLocation>
        <location evidence="2">Cytoplasm</location>
    </subcellularLocation>
    <subcellularLocation>
        <location evidence="2">Nucleus</location>
    </subcellularLocation>
</comment>
<dbReference type="PANTHER" id="PTHR10540:SF8">
    <property type="entry name" value="COP9 SIGNALOSOME COMPLEX SUBUNIT 6"/>
    <property type="match status" value="1"/>
</dbReference>
<dbReference type="GO" id="GO:0008180">
    <property type="term" value="C:COP9 signalosome"/>
    <property type="evidence" value="ECO:0007669"/>
    <property type="project" value="UniProtKB-UniRule"/>
</dbReference>
<reference evidence="5" key="1">
    <citation type="journal article" date="2021" name="IMA Fungus">
        <title>Genomic characterization of three marine fungi, including Emericellopsis atlantica sp. nov. with signatures of a generalist lifestyle and marine biomass degradation.</title>
        <authorList>
            <person name="Hagestad O.C."/>
            <person name="Hou L."/>
            <person name="Andersen J.H."/>
            <person name="Hansen E.H."/>
            <person name="Altermark B."/>
            <person name="Li C."/>
            <person name="Kuhnert E."/>
            <person name="Cox R.J."/>
            <person name="Crous P.W."/>
            <person name="Spatafora J.W."/>
            <person name="Lail K."/>
            <person name="Amirebrahimi M."/>
            <person name="Lipzen A."/>
            <person name="Pangilinan J."/>
            <person name="Andreopoulos W."/>
            <person name="Hayes R.D."/>
            <person name="Ng V."/>
            <person name="Grigoriev I.V."/>
            <person name="Jackson S.A."/>
            <person name="Sutton T.D.S."/>
            <person name="Dobson A.D.W."/>
            <person name="Rama T."/>
        </authorList>
    </citation>
    <scope>NUCLEOTIDE SEQUENCE</scope>
    <source>
        <strain evidence="5">TS7</strain>
    </source>
</reference>
<accession>A0A9P7ZJR9</accession>
<dbReference type="OrthoDB" id="1378at2759"/>
<comment type="function">
    <text evidence="2">Component of the COP9 signalosome complex (CSN), a complex involved in various cellular and developmental processes.</text>
</comment>
<protein>
    <recommendedName>
        <fullName evidence="2">COP9 signalosome complex subunit 6</fullName>
    </recommendedName>
</protein>
<keyword evidence="2" id="KW-0963">Cytoplasm</keyword>
<evidence type="ECO:0000256" key="3">
    <source>
        <dbReference type="SAM" id="MobiDB-lite"/>
    </source>
</evidence>
<evidence type="ECO:0000259" key="4">
    <source>
        <dbReference type="PROSITE" id="PS50249"/>
    </source>
</evidence>
<feature type="domain" description="MPN" evidence="4">
    <location>
        <begin position="26"/>
        <end position="166"/>
    </location>
</feature>
<dbReference type="GeneID" id="70297946"/>
<keyword evidence="6" id="KW-1185">Reference proteome</keyword>
<dbReference type="Pfam" id="PF01398">
    <property type="entry name" value="JAB"/>
    <property type="match status" value="1"/>
</dbReference>
<dbReference type="EMBL" id="MU251258">
    <property type="protein sequence ID" value="KAG9253389.1"/>
    <property type="molecule type" value="Genomic_DNA"/>
</dbReference>